<dbReference type="SUPFAM" id="SSF52540">
    <property type="entry name" value="P-loop containing nucleoside triphosphate hydrolases"/>
    <property type="match status" value="1"/>
</dbReference>
<dbReference type="NCBIfam" id="NF003810">
    <property type="entry name" value="PRK05399.1"/>
    <property type="match status" value="1"/>
</dbReference>
<feature type="compositionally biased region" description="Polar residues" evidence="9">
    <location>
        <begin position="788"/>
        <end position="799"/>
    </location>
</feature>
<evidence type="ECO:0000256" key="8">
    <source>
        <dbReference type="NCBIfam" id="TIGR01070"/>
    </source>
</evidence>
<evidence type="ECO:0000313" key="12">
    <source>
        <dbReference type="Proteomes" id="UP000242310"/>
    </source>
</evidence>
<dbReference type="SMART" id="SM00534">
    <property type="entry name" value="MUTSac"/>
    <property type="match status" value="1"/>
</dbReference>
<feature type="binding site" evidence="7">
    <location>
        <begin position="605"/>
        <end position="612"/>
    </location>
    <ligand>
        <name>ATP</name>
        <dbReference type="ChEBI" id="CHEBI:30616"/>
    </ligand>
</feature>
<dbReference type="GO" id="GO:0005524">
    <property type="term" value="F:ATP binding"/>
    <property type="evidence" value="ECO:0007669"/>
    <property type="project" value="UniProtKB-UniRule"/>
</dbReference>
<comment type="caution">
    <text evidence="11">The sequence shown here is derived from an EMBL/GenBank/DDBJ whole genome shotgun (WGS) entry which is preliminary data.</text>
</comment>
<dbReference type="SUPFAM" id="SSF48334">
    <property type="entry name" value="DNA repair protein MutS, domain III"/>
    <property type="match status" value="1"/>
</dbReference>
<comment type="similarity">
    <text evidence="1 7">Belongs to the DNA mismatch repair MutS family.</text>
</comment>
<dbReference type="PIRSF" id="PIRSF037677">
    <property type="entry name" value="DNA_mis_repair_Msh6"/>
    <property type="match status" value="1"/>
</dbReference>
<dbReference type="SUPFAM" id="SSF53150">
    <property type="entry name" value="DNA repair protein MutS, domain II"/>
    <property type="match status" value="1"/>
</dbReference>
<sequence>MAKTTPMMEQYLHIKSHYQDAFLFFRLGDFYELFFDDAEQAARELEITLTKRGSGDDAIPMCGVPHHSSSTYITQLTSKGYKIAICEQVENPEDAKGVVKREVTKVVTPGTVVEESAVQAAENHFIAAVERLEGERSVFARTDLTTGRTAVMPLENERALRRELSASGMKEIIAAEGETSFWQNAAHEAGVVISEEPELAAVSGENEAFFHNLDETVYQTVAARLLAYLYSTQKRSLTHMQPAVIEEPARYMKLDIASKRNLELVQTMLDQTKKGSLLALIDETKTAMGARLLKRWLERPGFDEPEINRRLNFVEQAVQQSFKRDDLRDALTHVYDLERLAGKVSYGNVNARELIQLRNSLREIPEIQGITASLDESYSSRLEAAFQAMAQLERRLTEALIDEPPVSITDGGMIQDGYHDKLDQYREASRNGKTWISNLEQSERSETGIKSLKVGFNKVFGYYIEVTKPNIPSLPEGRYERKQTLTNAERFVTPELKEKEQLILEAQEQIDDLEYRLFLELREQVALCIPDLQALAAAVSEIDVLQGFAKVSEEKGYTRPSFSTNGRLYLKNSRHPVVEEVVSRHRYVANDIELDPTRRTLLITGPNMAGKSTYMRQTALASVMAQTGCFVAADEAELPLFDQVFTRIGAADDLASGESTFMVEMKEAQYALTHATTNSLILLDEIGRGTSTYDGMALAQAIVEYIHEKIQAKTLFSTHYHELTTLGDTISGIQNVHAACTEEDGRVVFLHKIQDGSADRSYGVYVAQLAELPDAVIERSEALLASFEQQEGTKEAQQVSREEEQLPLFTFEPAPPEIETPQQKTSTAKDSQDEAVLEAVKSVEVLHMTPMEALEKIQAWQKRLNE</sequence>
<dbReference type="InterPro" id="IPR016151">
    <property type="entry name" value="DNA_mismatch_repair_MutS_N"/>
</dbReference>
<dbReference type="InterPro" id="IPR007695">
    <property type="entry name" value="DNA_mismatch_repair_MutS-lik_N"/>
</dbReference>
<accession>A0A2P8HYI1</accession>
<protein>
    <recommendedName>
        <fullName evidence="7 8">DNA mismatch repair protein MutS</fullName>
    </recommendedName>
</protein>
<dbReference type="SMART" id="SM00533">
    <property type="entry name" value="MUTSd"/>
    <property type="match status" value="1"/>
</dbReference>
<gene>
    <name evidence="7" type="primary">mutS</name>
    <name evidence="11" type="ORF">B0H94_101179</name>
</gene>
<evidence type="ECO:0000313" key="11">
    <source>
        <dbReference type="EMBL" id="PSL51269.1"/>
    </source>
</evidence>
<dbReference type="InterPro" id="IPR017261">
    <property type="entry name" value="DNA_mismatch_repair_MutS/MSH"/>
</dbReference>
<evidence type="ECO:0000256" key="3">
    <source>
        <dbReference type="ARBA" id="ARBA00022763"/>
    </source>
</evidence>
<dbReference type="PANTHER" id="PTHR11361:SF34">
    <property type="entry name" value="DNA MISMATCH REPAIR PROTEIN MSH1, MITOCHONDRIAL"/>
    <property type="match status" value="1"/>
</dbReference>
<dbReference type="GO" id="GO:0030983">
    <property type="term" value="F:mismatched DNA binding"/>
    <property type="evidence" value="ECO:0007669"/>
    <property type="project" value="InterPro"/>
</dbReference>
<keyword evidence="5 7" id="KW-0238">DNA-binding</keyword>
<dbReference type="InterPro" id="IPR005748">
    <property type="entry name" value="DNA_mismatch_repair_MutS"/>
</dbReference>
<name>A0A2P8HYI1_9BACI</name>
<evidence type="ECO:0000256" key="2">
    <source>
        <dbReference type="ARBA" id="ARBA00022741"/>
    </source>
</evidence>
<evidence type="ECO:0000256" key="9">
    <source>
        <dbReference type="SAM" id="MobiDB-lite"/>
    </source>
</evidence>
<dbReference type="Pfam" id="PF01624">
    <property type="entry name" value="MutS_I"/>
    <property type="match status" value="1"/>
</dbReference>
<proteinExistence type="inferred from homology"/>
<dbReference type="InterPro" id="IPR007861">
    <property type="entry name" value="DNA_mismatch_repair_MutS_clamp"/>
</dbReference>
<dbReference type="Proteomes" id="UP000242310">
    <property type="component" value="Unassembled WGS sequence"/>
</dbReference>
<dbReference type="CDD" id="cd03284">
    <property type="entry name" value="ABC_MutS1"/>
    <property type="match status" value="1"/>
</dbReference>
<evidence type="ECO:0000256" key="6">
    <source>
        <dbReference type="ARBA" id="ARBA00023204"/>
    </source>
</evidence>
<dbReference type="Pfam" id="PF00488">
    <property type="entry name" value="MutS_V"/>
    <property type="match status" value="1"/>
</dbReference>
<dbReference type="PANTHER" id="PTHR11361">
    <property type="entry name" value="DNA MISMATCH REPAIR PROTEIN MUTS FAMILY MEMBER"/>
    <property type="match status" value="1"/>
</dbReference>
<feature type="region of interest" description="Disordered" evidence="9">
    <location>
        <begin position="788"/>
        <end position="834"/>
    </location>
</feature>
<dbReference type="Gene3D" id="3.30.420.110">
    <property type="entry name" value="MutS, connector domain"/>
    <property type="match status" value="1"/>
</dbReference>
<dbReference type="InterPro" id="IPR000432">
    <property type="entry name" value="DNA_mismatch_repair_MutS_C"/>
</dbReference>
<keyword evidence="4 7" id="KW-0067">ATP-binding</keyword>
<evidence type="ECO:0000256" key="7">
    <source>
        <dbReference type="HAMAP-Rule" id="MF_00096"/>
    </source>
</evidence>
<dbReference type="HAMAP" id="MF_00096">
    <property type="entry name" value="MutS"/>
    <property type="match status" value="1"/>
</dbReference>
<dbReference type="Gene3D" id="3.40.50.300">
    <property type="entry name" value="P-loop containing nucleotide triphosphate hydrolases"/>
    <property type="match status" value="1"/>
</dbReference>
<dbReference type="OrthoDB" id="9802448at2"/>
<keyword evidence="12" id="KW-1185">Reference proteome</keyword>
<dbReference type="NCBIfam" id="TIGR01070">
    <property type="entry name" value="mutS1"/>
    <property type="match status" value="1"/>
</dbReference>
<comment type="function">
    <text evidence="7">This protein is involved in the repair of mismatches in DNA. It is possible that it carries out the mismatch recognition step. This protein has a weak ATPase activity.</text>
</comment>
<evidence type="ECO:0000256" key="5">
    <source>
        <dbReference type="ARBA" id="ARBA00023125"/>
    </source>
</evidence>
<evidence type="ECO:0000259" key="10">
    <source>
        <dbReference type="PROSITE" id="PS00486"/>
    </source>
</evidence>
<evidence type="ECO:0000256" key="4">
    <source>
        <dbReference type="ARBA" id="ARBA00022840"/>
    </source>
</evidence>
<dbReference type="InterPro" id="IPR045076">
    <property type="entry name" value="MutS"/>
</dbReference>
<dbReference type="FunFam" id="1.10.1420.10:FF:000007">
    <property type="entry name" value="DNA mismatch repair protein MutS"/>
    <property type="match status" value="1"/>
</dbReference>
<dbReference type="GO" id="GO:0140664">
    <property type="term" value="F:ATP-dependent DNA damage sensor activity"/>
    <property type="evidence" value="ECO:0007669"/>
    <property type="project" value="InterPro"/>
</dbReference>
<dbReference type="PROSITE" id="PS00486">
    <property type="entry name" value="DNA_MISMATCH_REPAIR_2"/>
    <property type="match status" value="1"/>
</dbReference>
<organism evidence="11 12">
    <name type="scientific">Salsuginibacillus halophilus</name>
    <dbReference type="NCBI Taxonomy" id="517424"/>
    <lineage>
        <taxon>Bacteria</taxon>
        <taxon>Bacillati</taxon>
        <taxon>Bacillota</taxon>
        <taxon>Bacilli</taxon>
        <taxon>Bacillales</taxon>
        <taxon>Bacillaceae</taxon>
        <taxon>Salsuginibacillus</taxon>
    </lineage>
</organism>
<dbReference type="InterPro" id="IPR036187">
    <property type="entry name" value="DNA_mismatch_repair_MutS_sf"/>
</dbReference>
<keyword evidence="2 7" id="KW-0547">Nucleotide-binding</keyword>
<dbReference type="InterPro" id="IPR036678">
    <property type="entry name" value="MutS_con_dom_sf"/>
</dbReference>
<dbReference type="AlphaFoldDB" id="A0A2P8HYI1"/>
<keyword evidence="3 7" id="KW-0227">DNA damage</keyword>
<dbReference type="SUPFAM" id="SSF55271">
    <property type="entry name" value="DNA repair protein MutS, domain I"/>
    <property type="match status" value="1"/>
</dbReference>
<keyword evidence="6 7" id="KW-0234">DNA repair</keyword>
<reference evidence="11 12" key="1">
    <citation type="submission" date="2018-03" db="EMBL/GenBank/DDBJ databases">
        <title>Genomic Encyclopedia of Type Strains, Phase III (KMG-III): the genomes of soil and plant-associated and newly described type strains.</title>
        <authorList>
            <person name="Whitman W."/>
        </authorList>
    </citation>
    <scope>NUCLEOTIDE SEQUENCE [LARGE SCALE GENOMIC DNA]</scope>
    <source>
        <strain evidence="11 12">CGMCC 1.07653</strain>
    </source>
</reference>
<dbReference type="RefSeq" id="WP_106587346.1">
    <property type="nucleotide sequence ID" value="NZ_PYAV01000001.1"/>
</dbReference>
<dbReference type="InterPro" id="IPR027417">
    <property type="entry name" value="P-loop_NTPase"/>
</dbReference>
<dbReference type="GO" id="GO:0003684">
    <property type="term" value="F:damaged DNA binding"/>
    <property type="evidence" value="ECO:0007669"/>
    <property type="project" value="UniProtKB-UniRule"/>
</dbReference>
<dbReference type="GO" id="GO:0006298">
    <property type="term" value="P:mismatch repair"/>
    <property type="evidence" value="ECO:0007669"/>
    <property type="project" value="UniProtKB-UniRule"/>
</dbReference>
<feature type="compositionally biased region" description="Polar residues" evidence="9">
    <location>
        <begin position="820"/>
        <end position="829"/>
    </location>
</feature>
<dbReference type="Gene3D" id="3.40.1170.10">
    <property type="entry name" value="DNA repair protein MutS, domain I"/>
    <property type="match status" value="1"/>
</dbReference>
<dbReference type="GO" id="GO:0005829">
    <property type="term" value="C:cytosol"/>
    <property type="evidence" value="ECO:0007669"/>
    <property type="project" value="TreeGrafter"/>
</dbReference>
<dbReference type="EMBL" id="PYAV01000001">
    <property type="protein sequence ID" value="PSL51269.1"/>
    <property type="molecule type" value="Genomic_DNA"/>
</dbReference>
<dbReference type="Pfam" id="PF05190">
    <property type="entry name" value="MutS_IV"/>
    <property type="match status" value="1"/>
</dbReference>
<dbReference type="Pfam" id="PF05192">
    <property type="entry name" value="MutS_III"/>
    <property type="match status" value="1"/>
</dbReference>
<feature type="domain" description="DNA mismatch repair proteins mutS family" evidence="10">
    <location>
        <begin position="679"/>
        <end position="695"/>
    </location>
</feature>
<dbReference type="InterPro" id="IPR007696">
    <property type="entry name" value="DNA_mismatch_repair_MutS_core"/>
</dbReference>
<evidence type="ECO:0000256" key="1">
    <source>
        <dbReference type="ARBA" id="ARBA00006271"/>
    </source>
</evidence>
<dbReference type="Gene3D" id="1.10.1420.10">
    <property type="match status" value="2"/>
</dbReference>
<dbReference type="FunFam" id="3.40.1170.10:FF:000001">
    <property type="entry name" value="DNA mismatch repair protein MutS"/>
    <property type="match status" value="1"/>
</dbReference>